<dbReference type="AlphaFoldDB" id="A0A7S4D0J0"/>
<feature type="compositionally biased region" description="Pro residues" evidence="1">
    <location>
        <begin position="44"/>
        <end position="59"/>
    </location>
</feature>
<evidence type="ECO:0000256" key="1">
    <source>
        <dbReference type="SAM" id="MobiDB-lite"/>
    </source>
</evidence>
<gene>
    <name evidence="2" type="ORF">EGYM00163_LOCUS23380</name>
</gene>
<protein>
    <submittedName>
        <fullName evidence="2">Uncharacterized protein</fullName>
    </submittedName>
</protein>
<proteinExistence type="predicted"/>
<evidence type="ECO:0000313" key="2">
    <source>
        <dbReference type="EMBL" id="CAE0812230.1"/>
    </source>
</evidence>
<feature type="compositionally biased region" description="Polar residues" evidence="1">
    <location>
        <begin position="24"/>
        <end position="39"/>
    </location>
</feature>
<feature type="region of interest" description="Disordered" evidence="1">
    <location>
        <begin position="24"/>
        <end position="66"/>
    </location>
</feature>
<sequence length="128" mass="13841">MSSRENNEFLQKETLIWAVSGTQTSGLLGSRTPSPSANSGHPPFVAPLPTPTVPLPPPSTDHNEAGDTVLSRSAWNSPAPRPIWQSAPFFLLGSCCRLGRRGQTNWHWPTAAVGGRRRFPANALSDEQ</sequence>
<name>A0A7S4D0J0_9EUGL</name>
<dbReference type="EMBL" id="HBJA01066298">
    <property type="protein sequence ID" value="CAE0812230.1"/>
    <property type="molecule type" value="Transcribed_RNA"/>
</dbReference>
<organism evidence="2">
    <name type="scientific">Eutreptiella gymnastica</name>
    <dbReference type="NCBI Taxonomy" id="73025"/>
    <lineage>
        <taxon>Eukaryota</taxon>
        <taxon>Discoba</taxon>
        <taxon>Euglenozoa</taxon>
        <taxon>Euglenida</taxon>
        <taxon>Spirocuta</taxon>
        <taxon>Euglenophyceae</taxon>
        <taxon>Eutreptiales</taxon>
        <taxon>Eutreptiaceae</taxon>
        <taxon>Eutreptiella</taxon>
    </lineage>
</organism>
<reference evidence="2" key="1">
    <citation type="submission" date="2021-01" db="EMBL/GenBank/DDBJ databases">
        <authorList>
            <person name="Corre E."/>
            <person name="Pelletier E."/>
            <person name="Niang G."/>
            <person name="Scheremetjew M."/>
            <person name="Finn R."/>
            <person name="Kale V."/>
            <person name="Holt S."/>
            <person name="Cochrane G."/>
            <person name="Meng A."/>
            <person name="Brown T."/>
            <person name="Cohen L."/>
        </authorList>
    </citation>
    <scope>NUCLEOTIDE SEQUENCE</scope>
    <source>
        <strain evidence="2">CCMP1594</strain>
    </source>
</reference>
<accession>A0A7S4D0J0</accession>